<feature type="region of interest" description="Disordered" evidence="1">
    <location>
        <begin position="38"/>
        <end position="75"/>
    </location>
</feature>
<evidence type="ECO:0000313" key="3">
    <source>
        <dbReference type="Proteomes" id="UP000305778"/>
    </source>
</evidence>
<accession>A0A4U0SVS1</accession>
<name>A0A4U0SVS1_9ACTN</name>
<organism evidence="2 3">
    <name type="scientific">Actinacidiphila oryziradicis</name>
    <dbReference type="NCBI Taxonomy" id="2571141"/>
    <lineage>
        <taxon>Bacteria</taxon>
        <taxon>Bacillati</taxon>
        <taxon>Actinomycetota</taxon>
        <taxon>Actinomycetes</taxon>
        <taxon>Kitasatosporales</taxon>
        <taxon>Streptomycetaceae</taxon>
        <taxon>Actinacidiphila</taxon>
    </lineage>
</organism>
<dbReference type="AlphaFoldDB" id="A0A4U0SVS1"/>
<keyword evidence="3" id="KW-1185">Reference proteome</keyword>
<sequence>MAAEHSVDPASWREAFEGLRGRIAGRFSRVEPGPEVDARAAVGPAAQELPDHRRMGRGWHLGRHAAPARPGQAGR</sequence>
<dbReference type="OrthoDB" id="4954307at2"/>
<evidence type="ECO:0000256" key="1">
    <source>
        <dbReference type="SAM" id="MobiDB-lite"/>
    </source>
</evidence>
<evidence type="ECO:0000313" key="2">
    <source>
        <dbReference type="EMBL" id="TKA12197.1"/>
    </source>
</evidence>
<dbReference type="EMBL" id="SUMC01000005">
    <property type="protein sequence ID" value="TKA12197.1"/>
    <property type="molecule type" value="Genomic_DNA"/>
</dbReference>
<gene>
    <name evidence="2" type="ORF">FCI23_07880</name>
</gene>
<proteinExistence type="predicted"/>
<comment type="caution">
    <text evidence="2">The sequence shown here is derived from an EMBL/GenBank/DDBJ whole genome shotgun (WGS) entry which is preliminary data.</text>
</comment>
<protein>
    <submittedName>
        <fullName evidence="2">Uncharacterized protein</fullName>
    </submittedName>
</protein>
<feature type="compositionally biased region" description="Basic residues" evidence="1">
    <location>
        <begin position="54"/>
        <end position="63"/>
    </location>
</feature>
<reference evidence="2 3" key="1">
    <citation type="submission" date="2019-04" db="EMBL/GenBank/DDBJ databases">
        <title>Streptomyces oryziradicis sp. nov., a novel actinomycete isolated from rhizosphere soil of rice (Oryza sativa L.).</title>
        <authorList>
            <person name="Li C."/>
        </authorList>
    </citation>
    <scope>NUCLEOTIDE SEQUENCE [LARGE SCALE GENOMIC DNA]</scope>
    <source>
        <strain evidence="2 3">NEAU-C40</strain>
    </source>
</reference>
<dbReference type="Proteomes" id="UP000305778">
    <property type="component" value="Unassembled WGS sequence"/>
</dbReference>